<sequence>MALLTVTLLPTVSVPNVEPEISAAVAAFPMVTPLMLLLTPAPPASWTPWAPLVEIVGFAPAAGRPFMLRGASVKGRCASRVTPWPTRCSPPLSRTPVALSVRA</sequence>
<protein>
    <submittedName>
        <fullName evidence="1">Uncharacterized protein</fullName>
    </submittedName>
</protein>
<dbReference type="AlphaFoldDB" id="A0A6J4TP05"/>
<gene>
    <name evidence="1" type="ORF">AVDCRST_MAG85-3427</name>
</gene>
<proteinExistence type="predicted"/>
<name>A0A6J4TP05_9ACTN</name>
<dbReference type="EMBL" id="CADCVT010000375">
    <property type="protein sequence ID" value="CAA9528141.1"/>
    <property type="molecule type" value="Genomic_DNA"/>
</dbReference>
<accession>A0A6J4TP05</accession>
<organism evidence="1">
    <name type="scientific">uncultured Solirubrobacteraceae bacterium</name>
    <dbReference type="NCBI Taxonomy" id="1162706"/>
    <lineage>
        <taxon>Bacteria</taxon>
        <taxon>Bacillati</taxon>
        <taxon>Actinomycetota</taxon>
        <taxon>Thermoleophilia</taxon>
        <taxon>Solirubrobacterales</taxon>
        <taxon>Solirubrobacteraceae</taxon>
        <taxon>environmental samples</taxon>
    </lineage>
</organism>
<evidence type="ECO:0000313" key="1">
    <source>
        <dbReference type="EMBL" id="CAA9528141.1"/>
    </source>
</evidence>
<reference evidence="1" key="1">
    <citation type="submission" date="2020-02" db="EMBL/GenBank/DDBJ databases">
        <authorList>
            <person name="Meier V. D."/>
        </authorList>
    </citation>
    <scope>NUCLEOTIDE SEQUENCE</scope>
    <source>
        <strain evidence="1">AVDCRST_MAG85</strain>
    </source>
</reference>